<gene>
    <name evidence="1" type="ORF">ACFP1K_20160</name>
</gene>
<reference evidence="2" key="1">
    <citation type="journal article" date="2019" name="Int. J. Syst. Evol. Microbiol.">
        <title>The Global Catalogue of Microorganisms (GCM) 10K type strain sequencing project: providing services to taxonomists for standard genome sequencing and annotation.</title>
        <authorList>
            <consortium name="The Broad Institute Genomics Platform"/>
            <consortium name="The Broad Institute Genome Sequencing Center for Infectious Disease"/>
            <person name="Wu L."/>
            <person name="Ma J."/>
        </authorList>
    </citation>
    <scope>NUCLEOTIDE SEQUENCE [LARGE SCALE GENOMIC DNA]</scope>
    <source>
        <strain evidence="2">JCM 30346</strain>
    </source>
</reference>
<dbReference type="RefSeq" id="WP_380755511.1">
    <property type="nucleotide sequence ID" value="NZ_JBHSRF010000029.1"/>
</dbReference>
<organism evidence="1 2">
    <name type="scientific">Sphaerisporangium aureirubrum</name>
    <dbReference type="NCBI Taxonomy" id="1544736"/>
    <lineage>
        <taxon>Bacteria</taxon>
        <taxon>Bacillati</taxon>
        <taxon>Actinomycetota</taxon>
        <taxon>Actinomycetes</taxon>
        <taxon>Streptosporangiales</taxon>
        <taxon>Streptosporangiaceae</taxon>
        <taxon>Sphaerisporangium</taxon>
    </lineage>
</organism>
<proteinExistence type="predicted"/>
<accession>A0ABW1NKJ4</accession>
<dbReference type="EMBL" id="JBHSRF010000029">
    <property type="protein sequence ID" value="MFC6083498.1"/>
    <property type="molecule type" value="Genomic_DNA"/>
</dbReference>
<name>A0ABW1NKJ4_9ACTN</name>
<keyword evidence="2" id="KW-1185">Reference proteome</keyword>
<dbReference type="Proteomes" id="UP001596137">
    <property type="component" value="Unassembled WGS sequence"/>
</dbReference>
<evidence type="ECO:0000313" key="1">
    <source>
        <dbReference type="EMBL" id="MFC6083498.1"/>
    </source>
</evidence>
<sequence length="136" mass="14601">MEVALLCVALAVGYWTTIAQAQGTVVAAIGGVGLACVGTPALRRWIVGRGRALVVRHRFQGVCLDTAMRTRKGRLPLVLATTVSDEGVVLVVWLRRGLSPELVGDYLPEIATACFARRATISPHHFGAQVIMLVLR</sequence>
<comment type="caution">
    <text evidence="1">The sequence shown here is derived from an EMBL/GenBank/DDBJ whole genome shotgun (WGS) entry which is preliminary data.</text>
</comment>
<evidence type="ECO:0000313" key="2">
    <source>
        <dbReference type="Proteomes" id="UP001596137"/>
    </source>
</evidence>
<protein>
    <submittedName>
        <fullName evidence="1">Uncharacterized protein</fullName>
    </submittedName>
</protein>